<dbReference type="GeneID" id="8443816"/>
<dbReference type="InParanoid" id="C4JJF6"/>
<dbReference type="OrthoDB" id="77405at2759"/>
<name>C4JJF6_UNCRE</name>
<comment type="catalytic activity">
    <reaction evidence="6">
        <text>[thioredoxin]-disulfide + L-methionine + H2O = L-methionine (S)-S-oxide + [thioredoxin]-dithiol</text>
        <dbReference type="Rhea" id="RHEA:19993"/>
        <dbReference type="Rhea" id="RHEA-COMP:10698"/>
        <dbReference type="Rhea" id="RHEA-COMP:10700"/>
        <dbReference type="ChEBI" id="CHEBI:15377"/>
        <dbReference type="ChEBI" id="CHEBI:29950"/>
        <dbReference type="ChEBI" id="CHEBI:50058"/>
        <dbReference type="ChEBI" id="CHEBI:57844"/>
        <dbReference type="ChEBI" id="CHEBI:58772"/>
        <dbReference type="EC" id="1.8.4.11"/>
    </reaction>
</comment>
<evidence type="ECO:0000256" key="4">
    <source>
        <dbReference type="ARBA" id="ARBA00030643"/>
    </source>
</evidence>
<feature type="domain" description="Peptide methionine sulphoxide reductase MsrA" evidence="7">
    <location>
        <begin position="37"/>
        <end position="192"/>
    </location>
</feature>
<dbReference type="GO" id="GO:0034599">
    <property type="term" value="P:cellular response to oxidative stress"/>
    <property type="evidence" value="ECO:0007669"/>
    <property type="project" value="EnsemblFungi"/>
</dbReference>
<keyword evidence="3" id="KW-0560">Oxidoreductase</keyword>
<dbReference type="OMA" id="LFWESHD"/>
<dbReference type="EC" id="1.8.4.11" evidence="2"/>
<dbReference type="NCBIfam" id="TIGR00401">
    <property type="entry name" value="msrA"/>
    <property type="match status" value="1"/>
</dbReference>
<dbReference type="STRING" id="336963.C4JJF6"/>
<dbReference type="PANTHER" id="PTHR43774:SF1">
    <property type="entry name" value="PEPTIDE METHIONINE SULFOXIDE REDUCTASE MSRA 2"/>
    <property type="match status" value="1"/>
</dbReference>
<dbReference type="FunFam" id="3.30.1060.10:FF:000006">
    <property type="entry name" value="Peptide methionine sulfoxide reductase"/>
    <property type="match status" value="1"/>
</dbReference>
<evidence type="ECO:0000256" key="2">
    <source>
        <dbReference type="ARBA" id="ARBA00012502"/>
    </source>
</evidence>
<dbReference type="Proteomes" id="UP000002058">
    <property type="component" value="Unassembled WGS sequence"/>
</dbReference>
<comment type="similarity">
    <text evidence="1">Belongs to the MsrA Met sulfoxide reductase family.</text>
</comment>
<dbReference type="Pfam" id="PF01625">
    <property type="entry name" value="PMSR"/>
    <property type="match status" value="1"/>
</dbReference>
<evidence type="ECO:0000256" key="5">
    <source>
        <dbReference type="ARBA" id="ARBA00047806"/>
    </source>
</evidence>
<proteinExistence type="inferred from homology"/>
<dbReference type="KEGG" id="ure:UREG_01763"/>
<evidence type="ECO:0000256" key="6">
    <source>
        <dbReference type="ARBA" id="ARBA00048782"/>
    </source>
</evidence>
<dbReference type="HOGENOM" id="CLU_031040_10_2_1"/>
<protein>
    <recommendedName>
        <fullName evidence="2">peptide-methionine (S)-S-oxide reductase</fullName>
        <ecNumber evidence="2">1.8.4.11</ecNumber>
    </recommendedName>
    <alternativeName>
        <fullName evidence="4">Peptide-methionine (S)-S-oxide reductase</fullName>
    </alternativeName>
</protein>
<evidence type="ECO:0000256" key="3">
    <source>
        <dbReference type="ARBA" id="ARBA00023002"/>
    </source>
</evidence>
<comment type="catalytic activity">
    <reaction evidence="5">
        <text>L-methionyl-[protein] + [thioredoxin]-disulfide + H2O = L-methionyl-(S)-S-oxide-[protein] + [thioredoxin]-dithiol</text>
        <dbReference type="Rhea" id="RHEA:14217"/>
        <dbReference type="Rhea" id="RHEA-COMP:10698"/>
        <dbReference type="Rhea" id="RHEA-COMP:10700"/>
        <dbReference type="Rhea" id="RHEA-COMP:12313"/>
        <dbReference type="Rhea" id="RHEA-COMP:12315"/>
        <dbReference type="ChEBI" id="CHEBI:15377"/>
        <dbReference type="ChEBI" id="CHEBI:16044"/>
        <dbReference type="ChEBI" id="CHEBI:29950"/>
        <dbReference type="ChEBI" id="CHEBI:44120"/>
        <dbReference type="ChEBI" id="CHEBI:50058"/>
        <dbReference type="EC" id="1.8.4.11"/>
    </reaction>
</comment>
<dbReference type="InterPro" id="IPR036509">
    <property type="entry name" value="Met_Sox_Rdtase_MsrA_sf"/>
</dbReference>
<evidence type="ECO:0000313" key="9">
    <source>
        <dbReference type="Proteomes" id="UP000002058"/>
    </source>
</evidence>
<dbReference type="SUPFAM" id="SSF55068">
    <property type="entry name" value="Peptide methionine sulfoxide reductase"/>
    <property type="match status" value="1"/>
</dbReference>
<evidence type="ECO:0000313" key="8">
    <source>
        <dbReference type="EMBL" id="EEP76914.1"/>
    </source>
</evidence>
<keyword evidence="9" id="KW-1185">Reference proteome</keyword>
<dbReference type="AlphaFoldDB" id="C4JJF6"/>
<dbReference type="RefSeq" id="XP_002542247.1">
    <property type="nucleotide sequence ID" value="XM_002542201.1"/>
</dbReference>
<gene>
    <name evidence="8" type="ORF">UREG_01763</name>
</gene>
<evidence type="ECO:0000256" key="1">
    <source>
        <dbReference type="ARBA" id="ARBA00005591"/>
    </source>
</evidence>
<organism evidence="8 9">
    <name type="scientific">Uncinocarpus reesii (strain UAMH 1704)</name>
    <dbReference type="NCBI Taxonomy" id="336963"/>
    <lineage>
        <taxon>Eukaryota</taxon>
        <taxon>Fungi</taxon>
        <taxon>Dikarya</taxon>
        <taxon>Ascomycota</taxon>
        <taxon>Pezizomycotina</taxon>
        <taxon>Eurotiomycetes</taxon>
        <taxon>Eurotiomycetidae</taxon>
        <taxon>Onygenales</taxon>
        <taxon>Onygenaceae</taxon>
        <taxon>Uncinocarpus</taxon>
    </lineage>
</organism>
<dbReference type="InterPro" id="IPR002569">
    <property type="entry name" value="Met_Sox_Rdtase_MsrA_dom"/>
</dbReference>
<sequence length="240" mass="26790">MPLLSRLLRPFSTTNVSLSVGPAESLGAQSFPENAQKATFAAGCFWGVESLFRKRFGNGKGLLETRVGYCGGDTQAPTYRGVCTGATGHAEALQMTFDPSIISYRQLLEFFYSMHDPTTQNRQGGDIGTQYRSAIFTHSDEQRRIAEAVTELVNQKWWANKVATEITPAGQWWDAEEYHQLYLNKNPGGYECPAQMETLLSQTTPYGLQRQRMFALNLQVVDLSTLDTHYSLQPTWISAG</sequence>
<accession>C4JJF6</accession>
<dbReference type="Gene3D" id="3.30.1060.10">
    <property type="entry name" value="Peptide methionine sulphoxide reductase MsrA"/>
    <property type="match status" value="1"/>
</dbReference>
<evidence type="ECO:0000259" key="7">
    <source>
        <dbReference type="Pfam" id="PF01625"/>
    </source>
</evidence>
<dbReference type="GO" id="GO:0008113">
    <property type="term" value="F:peptide-methionine (S)-S-oxide reductase activity"/>
    <property type="evidence" value="ECO:0007669"/>
    <property type="project" value="UniProtKB-EC"/>
</dbReference>
<dbReference type="PANTHER" id="PTHR43774">
    <property type="entry name" value="PEPTIDE METHIONINE SULFOXIDE REDUCTASE"/>
    <property type="match status" value="1"/>
</dbReference>
<dbReference type="FunCoup" id="C4JJF6">
    <property type="interactions" value="503"/>
</dbReference>
<dbReference type="eggNOG" id="KOG1635">
    <property type="taxonomic scope" value="Eukaryota"/>
</dbReference>
<dbReference type="VEuPathDB" id="FungiDB:UREG_01763"/>
<dbReference type="GO" id="GO:0005737">
    <property type="term" value="C:cytoplasm"/>
    <property type="evidence" value="ECO:0007669"/>
    <property type="project" value="EnsemblFungi"/>
</dbReference>
<reference evidence="9" key="1">
    <citation type="journal article" date="2009" name="Genome Res.">
        <title>Comparative genomic analyses of the human fungal pathogens Coccidioides and their relatives.</title>
        <authorList>
            <person name="Sharpton T.J."/>
            <person name="Stajich J.E."/>
            <person name="Rounsley S.D."/>
            <person name="Gardner M.J."/>
            <person name="Wortman J.R."/>
            <person name="Jordar V.S."/>
            <person name="Maiti R."/>
            <person name="Kodira C.D."/>
            <person name="Neafsey D.E."/>
            <person name="Zeng Q."/>
            <person name="Hung C.-Y."/>
            <person name="McMahan C."/>
            <person name="Muszewska A."/>
            <person name="Grynberg M."/>
            <person name="Mandel M.A."/>
            <person name="Kellner E.M."/>
            <person name="Barker B.M."/>
            <person name="Galgiani J.N."/>
            <person name="Orbach M.J."/>
            <person name="Kirkland T.N."/>
            <person name="Cole G.T."/>
            <person name="Henn M.R."/>
            <person name="Birren B.W."/>
            <person name="Taylor J.W."/>
        </authorList>
    </citation>
    <scope>NUCLEOTIDE SEQUENCE [LARGE SCALE GENOMIC DNA]</scope>
    <source>
        <strain evidence="9">UAMH 1704</strain>
    </source>
</reference>
<dbReference type="EMBL" id="CH476615">
    <property type="protein sequence ID" value="EEP76914.1"/>
    <property type="molecule type" value="Genomic_DNA"/>
</dbReference>
<dbReference type="HAMAP" id="MF_01401">
    <property type="entry name" value="MsrA"/>
    <property type="match status" value="1"/>
</dbReference>